<sequence length="174" mass="18722">MSNTNEVAVIKTSAGELVVEFWPDVAPKTVENFKALANKGFYDGTAFHRIVKGFMIQGGDPLTKDASKESMWGTGGPGHKVQAEFNERPHVRGVLSMARSSDPNSAGSQFFVCLADARFLDRQYTAFGKLLKGDDVLGKIGDTPTTMSNGGERSKPLSRVGVESVKIVPADSIK</sequence>
<evidence type="ECO:0000259" key="6">
    <source>
        <dbReference type="PROSITE" id="PS50072"/>
    </source>
</evidence>
<comment type="function">
    <text evidence="1 5">PPIases accelerate the folding of proteins. It catalyzes the cis-trans isomerization of proline imidic peptide bonds in oligopeptides.</text>
</comment>
<dbReference type="Gene3D" id="2.40.100.10">
    <property type="entry name" value="Cyclophilin-like"/>
    <property type="match status" value="1"/>
</dbReference>
<dbReference type="PANTHER" id="PTHR45625">
    <property type="entry name" value="PEPTIDYL-PROLYL CIS-TRANS ISOMERASE-RELATED"/>
    <property type="match status" value="1"/>
</dbReference>
<keyword evidence="4 5" id="KW-0413">Isomerase</keyword>
<dbReference type="EC" id="5.2.1.8" evidence="5"/>
<keyword evidence="3 5" id="KW-0697">Rotamase</keyword>
<dbReference type="AlphaFoldDB" id="B9XK10"/>
<organism evidence="7 8">
    <name type="scientific">Pedosphaera parvula (strain Ellin514)</name>
    <dbReference type="NCBI Taxonomy" id="320771"/>
    <lineage>
        <taxon>Bacteria</taxon>
        <taxon>Pseudomonadati</taxon>
        <taxon>Verrucomicrobiota</taxon>
        <taxon>Pedosphaerae</taxon>
        <taxon>Pedosphaerales</taxon>
        <taxon>Pedosphaeraceae</taxon>
        <taxon>Pedosphaera</taxon>
    </lineage>
</organism>
<evidence type="ECO:0000313" key="8">
    <source>
        <dbReference type="Proteomes" id="UP000003688"/>
    </source>
</evidence>
<evidence type="ECO:0000256" key="3">
    <source>
        <dbReference type="ARBA" id="ARBA00023110"/>
    </source>
</evidence>
<feature type="domain" description="PPIase cyclophilin-type" evidence="6">
    <location>
        <begin position="4"/>
        <end position="167"/>
    </location>
</feature>
<dbReference type="Proteomes" id="UP000003688">
    <property type="component" value="Unassembled WGS sequence"/>
</dbReference>
<evidence type="ECO:0000256" key="4">
    <source>
        <dbReference type="ARBA" id="ARBA00023235"/>
    </source>
</evidence>
<evidence type="ECO:0000256" key="2">
    <source>
        <dbReference type="ARBA" id="ARBA00007365"/>
    </source>
</evidence>
<dbReference type="EMBL" id="ABOX02000023">
    <property type="protein sequence ID" value="EEF59833.1"/>
    <property type="molecule type" value="Genomic_DNA"/>
</dbReference>
<evidence type="ECO:0000256" key="1">
    <source>
        <dbReference type="ARBA" id="ARBA00002388"/>
    </source>
</evidence>
<comment type="catalytic activity">
    <reaction evidence="5">
        <text>[protein]-peptidylproline (omega=180) = [protein]-peptidylproline (omega=0)</text>
        <dbReference type="Rhea" id="RHEA:16237"/>
        <dbReference type="Rhea" id="RHEA-COMP:10747"/>
        <dbReference type="Rhea" id="RHEA-COMP:10748"/>
        <dbReference type="ChEBI" id="CHEBI:83833"/>
        <dbReference type="ChEBI" id="CHEBI:83834"/>
        <dbReference type="EC" id="5.2.1.8"/>
    </reaction>
</comment>
<dbReference type="PANTHER" id="PTHR45625:SF4">
    <property type="entry name" value="PEPTIDYLPROLYL ISOMERASE DOMAIN AND WD REPEAT-CONTAINING PROTEIN 1"/>
    <property type="match status" value="1"/>
</dbReference>
<dbReference type="CDD" id="cd00317">
    <property type="entry name" value="cyclophilin"/>
    <property type="match status" value="1"/>
</dbReference>
<dbReference type="InterPro" id="IPR044666">
    <property type="entry name" value="Cyclophilin_A-like"/>
</dbReference>
<dbReference type="InterPro" id="IPR029000">
    <property type="entry name" value="Cyclophilin-like_dom_sf"/>
</dbReference>
<evidence type="ECO:0000313" key="7">
    <source>
        <dbReference type="EMBL" id="EEF59833.1"/>
    </source>
</evidence>
<comment type="similarity">
    <text evidence="2 5">Belongs to the cyclophilin-type PPIase family.</text>
</comment>
<dbReference type="RefSeq" id="WP_007416153.1">
    <property type="nucleotide sequence ID" value="NZ_ABOX02000023.1"/>
</dbReference>
<dbReference type="STRING" id="320771.Cflav_PD2840"/>
<name>B9XK10_PEDPL</name>
<reference evidence="7 8" key="1">
    <citation type="journal article" date="2011" name="J. Bacteriol.">
        <title>Genome sequence of 'Pedosphaera parvula' Ellin514, an aerobic Verrucomicrobial isolate from pasture soil.</title>
        <authorList>
            <person name="Kant R."/>
            <person name="van Passel M.W."/>
            <person name="Sangwan P."/>
            <person name="Palva A."/>
            <person name="Lucas S."/>
            <person name="Copeland A."/>
            <person name="Lapidus A."/>
            <person name="Glavina Del Rio T."/>
            <person name="Dalin E."/>
            <person name="Tice H."/>
            <person name="Bruce D."/>
            <person name="Goodwin L."/>
            <person name="Pitluck S."/>
            <person name="Chertkov O."/>
            <person name="Larimer F.W."/>
            <person name="Land M.L."/>
            <person name="Hauser L."/>
            <person name="Brettin T.S."/>
            <person name="Detter J.C."/>
            <person name="Han S."/>
            <person name="de Vos W.M."/>
            <person name="Janssen P.H."/>
            <person name="Smidt H."/>
        </authorList>
    </citation>
    <scope>NUCLEOTIDE SEQUENCE [LARGE SCALE GENOMIC DNA]</scope>
    <source>
        <strain evidence="7 8">Ellin514</strain>
    </source>
</reference>
<proteinExistence type="inferred from homology"/>
<accession>B9XK10</accession>
<dbReference type="GO" id="GO:0006457">
    <property type="term" value="P:protein folding"/>
    <property type="evidence" value="ECO:0007669"/>
    <property type="project" value="InterPro"/>
</dbReference>
<dbReference type="InterPro" id="IPR020892">
    <property type="entry name" value="Cyclophilin-type_PPIase_CS"/>
</dbReference>
<dbReference type="InterPro" id="IPR024936">
    <property type="entry name" value="Cyclophilin-type_PPIase"/>
</dbReference>
<dbReference type="PRINTS" id="PR00153">
    <property type="entry name" value="CSAPPISMRASE"/>
</dbReference>
<dbReference type="SUPFAM" id="SSF50891">
    <property type="entry name" value="Cyclophilin-like"/>
    <property type="match status" value="1"/>
</dbReference>
<protein>
    <recommendedName>
        <fullName evidence="5">Peptidyl-prolyl cis-trans isomerase</fullName>
        <shortName evidence="5">PPIase</shortName>
        <ecNumber evidence="5">5.2.1.8</ecNumber>
    </recommendedName>
</protein>
<dbReference type="GO" id="GO:0003755">
    <property type="term" value="F:peptidyl-prolyl cis-trans isomerase activity"/>
    <property type="evidence" value="ECO:0007669"/>
    <property type="project" value="UniProtKB-UniRule"/>
</dbReference>
<dbReference type="OrthoDB" id="9807797at2"/>
<comment type="caution">
    <text evidence="7">The sequence shown here is derived from an EMBL/GenBank/DDBJ whole genome shotgun (WGS) entry which is preliminary data.</text>
</comment>
<dbReference type="PROSITE" id="PS00170">
    <property type="entry name" value="CSA_PPIASE_1"/>
    <property type="match status" value="1"/>
</dbReference>
<dbReference type="PIRSF" id="PIRSF001467">
    <property type="entry name" value="Peptidylpro_ismrse"/>
    <property type="match status" value="1"/>
</dbReference>
<dbReference type="Pfam" id="PF00160">
    <property type="entry name" value="Pro_isomerase"/>
    <property type="match status" value="1"/>
</dbReference>
<dbReference type="InterPro" id="IPR002130">
    <property type="entry name" value="Cyclophilin-type_PPIase_dom"/>
</dbReference>
<dbReference type="PROSITE" id="PS50072">
    <property type="entry name" value="CSA_PPIASE_2"/>
    <property type="match status" value="1"/>
</dbReference>
<keyword evidence="8" id="KW-1185">Reference proteome</keyword>
<gene>
    <name evidence="7" type="ORF">Cflav_PD2840</name>
</gene>
<evidence type="ECO:0000256" key="5">
    <source>
        <dbReference type="RuleBase" id="RU363019"/>
    </source>
</evidence>